<keyword evidence="1" id="KW-1185">Reference proteome</keyword>
<sequence>MTNTTRIVIMGDKEKLAKVLINSKRTKLKCQNNLAGALTVFLITGNRLPGPPTSTILCEPQIPKE</sequence>
<dbReference type="AlphaFoldDB" id="A0A915IVS1"/>
<protein>
    <submittedName>
        <fullName evidence="2">Uncharacterized protein</fullName>
    </submittedName>
</protein>
<dbReference type="WBParaSite" id="nRc.2.0.1.t17495-RA">
    <property type="protein sequence ID" value="nRc.2.0.1.t17495-RA"/>
    <property type="gene ID" value="nRc.2.0.1.g17495"/>
</dbReference>
<accession>A0A915IVS1</accession>
<organism evidence="1 2">
    <name type="scientific">Romanomermis culicivorax</name>
    <name type="common">Nematode worm</name>
    <dbReference type="NCBI Taxonomy" id="13658"/>
    <lineage>
        <taxon>Eukaryota</taxon>
        <taxon>Metazoa</taxon>
        <taxon>Ecdysozoa</taxon>
        <taxon>Nematoda</taxon>
        <taxon>Enoplea</taxon>
        <taxon>Dorylaimia</taxon>
        <taxon>Mermithida</taxon>
        <taxon>Mermithoidea</taxon>
        <taxon>Mermithidae</taxon>
        <taxon>Romanomermis</taxon>
    </lineage>
</organism>
<reference evidence="2" key="1">
    <citation type="submission" date="2022-11" db="UniProtKB">
        <authorList>
            <consortium name="WormBaseParasite"/>
        </authorList>
    </citation>
    <scope>IDENTIFICATION</scope>
</reference>
<proteinExistence type="predicted"/>
<evidence type="ECO:0000313" key="2">
    <source>
        <dbReference type="WBParaSite" id="nRc.2.0.1.t17495-RA"/>
    </source>
</evidence>
<dbReference type="Proteomes" id="UP000887565">
    <property type="component" value="Unplaced"/>
</dbReference>
<name>A0A915IVS1_ROMCU</name>
<evidence type="ECO:0000313" key="1">
    <source>
        <dbReference type="Proteomes" id="UP000887565"/>
    </source>
</evidence>